<dbReference type="SUPFAM" id="SSF53649">
    <property type="entry name" value="Alkaline phosphatase-like"/>
    <property type="match status" value="1"/>
</dbReference>
<evidence type="ECO:0000313" key="8">
    <source>
        <dbReference type="Proteomes" id="UP000035036"/>
    </source>
</evidence>
<feature type="binding site" evidence="4">
    <location>
        <position position="10"/>
    </location>
    <ligand>
        <name>Mn(2+)</name>
        <dbReference type="ChEBI" id="CHEBI:29035"/>
        <label>1</label>
    </ligand>
</feature>
<dbReference type="InterPro" id="IPR017850">
    <property type="entry name" value="Alkaline_phosphatase_core_sf"/>
</dbReference>
<evidence type="ECO:0000256" key="1">
    <source>
        <dbReference type="ARBA" id="ARBA00010373"/>
    </source>
</evidence>
<dbReference type="UniPathway" id="UPA00087">
    <property type="reaction ID" value="UER00173"/>
</dbReference>
<feature type="binding site" evidence="4">
    <location>
        <position position="282"/>
    </location>
    <ligand>
        <name>Mn(2+)</name>
        <dbReference type="ChEBI" id="CHEBI:29035"/>
        <label>2</label>
    </ligand>
</feature>
<evidence type="ECO:0000256" key="5">
    <source>
        <dbReference type="NCBIfam" id="TIGR01696"/>
    </source>
</evidence>
<dbReference type="EC" id="5.4.2.7" evidence="4 5"/>
<comment type="function">
    <text evidence="4">Isomerase that catalyzes the conversion of deoxy-ribose 1-phosphate (dRib-1-P) and ribose 1-phosphate (Rib-1-P) to deoxy-ribose 5-phosphate (dRib-5-P) and ribose 5-phosphate (Rib-5-P), respectively.</text>
</comment>
<comment type="pathway">
    <text evidence="4">Carbohydrate degradation; 2-deoxy-D-ribose 1-phosphate degradation; D-glyceraldehyde 3-phosphate and acetaldehyde from 2-deoxy-alpha-D-ribose 1-phosphate: step 1/2.</text>
</comment>
<dbReference type="HAMAP" id="MF_00740">
    <property type="entry name" value="Phosphopentomut"/>
    <property type="match status" value="1"/>
</dbReference>
<gene>
    <name evidence="4" type="primary">deoB</name>
    <name evidence="7" type="ORF">GSUB_04510</name>
</gene>
<name>A0A0B5FTB1_9BACT</name>
<dbReference type="InterPro" id="IPR010045">
    <property type="entry name" value="DeoB"/>
</dbReference>
<dbReference type="GO" id="GO:0000287">
    <property type="term" value="F:magnesium ion binding"/>
    <property type="evidence" value="ECO:0007669"/>
    <property type="project" value="UniProtKB-UniRule"/>
</dbReference>
<dbReference type="PIRSF" id="PIRSF001491">
    <property type="entry name" value="Ppentomutase"/>
    <property type="match status" value="1"/>
</dbReference>
<dbReference type="Proteomes" id="UP000035036">
    <property type="component" value="Chromosome"/>
</dbReference>
<proteinExistence type="inferred from homology"/>
<feature type="binding site" evidence="4">
    <location>
        <position position="335"/>
    </location>
    <ligand>
        <name>Mn(2+)</name>
        <dbReference type="ChEBI" id="CHEBI:29035"/>
        <label>2</label>
    </ligand>
</feature>
<keyword evidence="2 4" id="KW-0479">Metal-binding</keyword>
<comment type="subcellular location">
    <subcellularLocation>
        <location evidence="4">Cytoplasm</location>
    </subcellularLocation>
</comment>
<dbReference type="GO" id="GO:0043094">
    <property type="term" value="P:metabolic compound salvage"/>
    <property type="evidence" value="ECO:0007669"/>
    <property type="project" value="UniProtKB-UniRule"/>
</dbReference>
<dbReference type="GO" id="GO:0005829">
    <property type="term" value="C:cytosol"/>
    <property type="evidence" value="ECO:0007669"/>
    <property type="project" value="TreeGrafter"/>
</dbReference>
<comment type="catalytic activity">
    <reaction evidence="4">
        <text>2-deoxy-alpha-D-ribose 1-phosphate = 2-deoxy-D-ribose 5-phosphate</text>
        <dbReference type="Rhea" id="RHEA:27658"/>
        <dbReference type="ChEBI" id="CHEBI:57259"/>
        <dbReference type="ChEBI" id="CHEBI:62877"/>
        <dbReference type="EC" id="5.4.2.7"/>
    </reaction>
</comment>
<dbReference type="Gene3D" id="3.30.70.1250">
    <property type="entry name" value="Phosphopentomutase"/>
    <property type="match status" value="1"/>
</dbReference>
<dbReference type="EMBL" id="CP010311">
    <property type="protein sequence ID" value="AJF07904.1"/>
    <property type="molecule type" value="Genomic_DNA"/>
</dbReference>
<comment type="similarity">
    <text evidence="1 4">Belongs to the phosphopentomutase family.</text>
</comment>
<dbReference type="GO" id="GO:0006015">
    <property type="term" value="P:5-phosphoribose 1-diphosphate biosynthetic process"/>
    <property type="evidence" value="ECO:0007669"/>
    <property type="project" value="UniProtKB-UniPathway"/>
</dbReference>
<dbReference type="PANTHER" id="PTHR21110:SF0">
    <property type="entry name" value="PHOSPHOPENTOMUTASE"/>
    <property type="match status" value="1"/>
</dbReference>
<feature type="binding site" evidence="4">
    <location>
        <position position="323"/>
    </location>
    <ligand>
        <name>Mn(2+)</name>
        <dbReference type="ChEBI" id="CHEBI:29035"/>
        <label>1</label>
    </ligand>
</feature>
<dbReference type="InterPro" id="IPR024052">
    <property type="entry name" value="Phosphopentomutase_DeoB_cap_sf"/>
</dbReference>
<dbReference type="NCBIfam" id="NF003766">
    <property type="entry name" value="PRK05362.1"/>
    <property type="match status" value="1"/>
</dbReference>
<dbReference type="HOGENOM" id="CLU_053861_0_0_7"/>
<evidence type="ECO:0000256" key="2">
    <source>
        <dbReference type="ARBA" id="ARBA00022723"/>
    </source>
</evidence>
<feature type="binding site" evidence="4">
    <location>
        <position position="324"/>
    </location>
    <ligand>
        <name>Mn(2+)</name>
        <dbReference type="ChEBI" id="CHEBI:29035"/>
        <label>1</label>
    </ligand>
</feature>
<dbReference type="KEGG" id="gsb:GSUB_04510"/>
<dbReference type="GO" id="GO:0009117">
    <property type="term" value="P:nucleotide metabolic process"/>
    <property type="evidence" value="ECO:0007669"/>
    <property type="project" value="UniProtKB-UniRule"/>
</dbReference>
<dbReference type="STRING" id="483547.GSUB_04510"/>
<dbReference type="GO" id="GO:0006018">
    <property type="term" value="P:2-deoxyribose 1-phosphate catabolic process"/>
    <property type="evidence" value="ECO:0007669"/>
    <property type="project" value="UniProtKB-UniRule"/>
</dbReference>
<dbReference type="SUPFAM" id="SSF143856">
    <property type="entry name" value="DeoB insert domain-like"/>
    <property type="match status" value="1"/>
</dbReference>
<evidence type="ECO:0000256" key="3">
    <source>
        <dbReference type="ARBA" id="ARBA00023211"/>
    </source>
</evidence>
<evidence type="ECO:0000313" key="7">
    <source>
        <dbReference type="EMBL" id="AJF07904.1"/>
    </source>
</evidence>
<comment type="cofactor">
    <cofactor evidence="4">
        <name>Mn(2+)</name>
        <dbReference type="ChEBI" id="CHEBI:29035"/>
    </cofactor>
    <text evidence="4">Binds 2 manganese ions.</text>
</comment>
<dbReference type="CDD" id="cd16009">
    <property type="entry name" value="PPM"/>
    <property type="match status" value="1"/>
</dbReference>
<keyword evidence="8" id="KW-1185">Reference proteome</keyword>
<dbReference type="PANTHER" id="PTHR21110">
    <property type="entry name" value="PHOSPHOPENTOMUTASE"/>
    <property type="match status" value="1"/>
</dbReference>
<feature type="domain" description="Metalloenzyme" evidence="6">
    <location>
        <begin position="3"/>
        <end position="373"/>
    </location>
</feature>
<feature type="binding site" evidence="4">
    <location>
        <position position="287"/>
    </location>
    <ligand>
        <name>Mn(2+)</name>
        <dbReference type="ChEBI" id="CHEBI:29035"/>
        <label>2</label>
    </ligand>
</feature>
<dbReference type="InterPro" id="IPR006124">
    <property type="entry name" value="Metalloenzyme"/>
</dbReference>
<dbReference type="GO" id="GO:0030145">
    <property type="term" value="F:manganese ion binding"/>
    <property type="evidence" value="ECO:0007669"/>
    <property type="project" value="UniProtKB-UniRule"/>
</dbReference>
<dbReference type="AlphaFoldDB" id="A0A0B5FTB1"/>
<comment type="catalytic activity">
    <reaction evidence="4">
        <text>alpha-D-ribose 1-phosphate = D-ribose 5-phosphate</text>
        <dbReference type="Rhea" id="RHEA:18793"/>
        <dbReference type="ChEBI" id="CHEBI:57720"/>
        <dbReference type="ChEBI" id="CHEBI:78346"/>
        <dbReference type="EC" id="5.4.2.7"/>
    </reaction>
</comment>
<reference evidence="7 8" key="1">
    <citation type="journal article" date="2015" name="Genome Announc.">
        <title>Genomes of Geoalkalibacter ferrihydriticus Z-0531T and Geoalkalibacter subterraneus Red1T, Two Haloalkaliphilic Metal-Reducing Deltaproteobacteria.</title>
        <authorList>
            <person name="Badalamenti J.P."/>
            <person name="Krajmalnik-Brown R."/>
            <person name="Torres C.I."/>
            <person name="Bond D.R."/>
        </authorList>
    </citation>
    <scope>NUCLEOTIDE SEQUENCE [LARGE SCALE GENOMIC DNA]</scope>
    <source>
        <strain evidence="7 8">Red1</strain>
    </source>
</reference>
<evidence type="ECO:0000259" key="6">
    <source>
        <dbReference type="Pfam" id="PF01676"/>
    </source>
</evidence>
<keyword evidence="4 7" id="KW-0413">Isomerase</keyword>
<dbReference type="GO" id="GO:0008973">
    <property type="term" value="F:phosphopentomutase activity"/>
    <property type="evidence" value="ECO:0007669"/>
    <property type="project" value="UniProtKB-UniRule"/>
</dbReference>
<accession>A0A0B5FTB1</accession>
<evidence type="ECO:0000256" key="4">
    <source>
        <dbReference type="HAMAP-Rule" id="MF_00740"/>
    </source>
</evidence>
<dbReference type="NCBIfam" id="TIGR01696">
    <property type="entry name" value="deoB"/>
    <property type="match status" value="1"/>
</dbReference>
<protein>
    <recommendedName>
        <fullName evidence="4 5">Phosphopentomutase</fullName>
        <ecNumber evidence="4 5">5.4.2.7</ecNumber>
    </recommendedName>
    <alternativeName>
        <fullName evidence="4">Phosphodeoxyribomutase</fullName>
    </alternativeName>
</protein>
<organism evidence="7 8">
    <name type="scientific">Geoalkalibacter subterraneus</name>
    <dbReference type="NCBI Taxonomy" id="483547"/>
    <lineage>
        <taxon>Bacteria</taxon>
        <taxon>Pseudomonadati</taxon>
        <taxon>Thermodesulfobacteriota</taxon>
        <taxon>Desulfuromonadia</taxon>
        <taxon>Desulfuromonadales</taxon>
        <taxon>Geoalkalibacteraceae</taxon>
        <taxon>Geoalkalibacter</taxon>
    </lineage>
</organism>
<dbReference type="Gene3D" id="3.40.720.10">
    <property type="entry name" value="Alkaline Phosphatase, subunit A"/>
    <property type="match status" value="1"/>
</dbReference>
<keyword evidence="4" id="KW-0963">Cytoplasm</keyword>
<dbReference type="Pfam" id="PF01676">
    <property type="entry name" value="Metalloenzyme"/>
    <property type="match status" value="1"/>
</dbReference>
<keyword evidence="3 4" id="KW-0464">Manganese</keyword>
<sequence>MERVVLIVLDGVGVGALPDAEVYRDGSANTLGHVARSHGGLSLPHLEALGLGNILTLSGVSPCPNPQAGWGKMAEKAAGKDTTAGHWEIAGVVMKQPFATFPDGFPDEIMQAFHKATGLGWLGNEVASGTEIIARLGESHLRTGLPIIYTSVDSVFQIAVHEDIIPPEKLYEICRVARRILDPYHVGRVIARPFIGRNSAGFRRTSRRHDFSMPPPEKTVLDRLRALDLPVMGVGKIGDIFCGQGLSAFHPSRDNRHGMELTWQCLAEIKRGLVFTNLVDFDMLYGHRRDVAGFAAALQDFDRWLPQLMEDMTGRDLLIITADHGCDPTTEGTDHSREYVPLLVWGPALQTGCDLGVRASFTDIAATLGDIFGCGSPAGKSFLPQLPLRLV</sequence>
<dbReference type="OrthoDB" id="9769930at2"/>